<dbReference type="Proteomes" id="UP000887574">
    <property type="component" value="Unplaced"/>
</dbReference>
<dbReference type="AlphaFoldDB" id="A0A915DVA4"/>
<evidence type="ECO:0000313" key="2">
    <source>
        <dbReference type="WBParaSite" id="jg23873"/>
    </source>
</evidence>
<accession>A0A915DVA4</accession>
<evidence type="ECO:0000313" key="1">
    <source>
        <dbReference type="Proteomes" id="UP000887574"/>
    </source>
</evidence>
<dbReference type="WBParaSite" id="jg23873">
    <property type="protein sequence ID" value="jg23873"/>
    <property type="gene ID" value="jg23873"/>
</dbReference>
<keyword evidence="1" id="KW-1185">Reference proteome</keyword>
<name>A0A915DVA4_9BILA</name>
<protein>
    <submittedName>
        <fullName evidence="2">VWFA domain-containing protein</fullName>
    </submittedName>
</protein>
<proteinExistence type="predicted"/>
<organism evidence="1 2">
    <name type="scientific">Ditylenchus dipsaci</name>
    <dbReference type="NCBI Taxonomy" id="166011"/>
    <lineage>
        <taxon>Eukaryota</taxon>
        <taxon>Metazoa</taxon>
        <taxon>Ecdysozoa</taxon>
        <taxon>Nematoda</taxon>
        <taxon>Chromadorea</taxon>
        <taxon>Rhabditida</taxon>
        <taxon>Tylenchina</taxon>
        <taxon>Tylenchomorpha</taxon>
        <taxon>Sphaerularioidea</taxon>
        <taxon>Anguinidae</taxon>
        <taxon>Anguininae</taxon>
        <taxon>Ditylenchus</taxon>
    </lineage>
</organism>
<reference evidence="2" key="1">
    <citation type="submission" date="2022-11" db="UniProtKB">
        <authorList>
            <consortium name="WormBaseParasite"/>
        </authorList>
    </citation>
    <scope>IDENTIFICATION</scope>
</reference>
<sequence>MLNQPLQTVQSPLIMLEVSSQKQLGQKLGAYTRAPAKLTELLDHFEAQLYLPHNTKALVLITEGLEDRHSLIKFQHQLRKYRHFAVVHVVIGPTQHSLRHPNGHELQLAIENLPEPLKLDILREHLFTLSKQKEISALASAIEKTSETGRWPRPNENDQLQMKRNLRHHPSFEDKNPQEANYFTSLENCLKRLAKLGPRLIGTAWHSTYHYRSTFTVSIRSDFSVVAISHPVGTVLCLPPTSEVKIFAVWRCPLDTDHSSRKYASSNDMPKRRPWHLMEDPQHNDEQAMLYKIALERQNGPIQQNLHSLSAKTPRTMKQMATTASRSKRAQPPIPIFLATHSWMNHMSLSRSPQKNALRW</sequence>